<dbReference type="Proteomes" id="UP001596002">
    <property type="component" value="Unassembled WGS sequence"/>
</dbReference>
<sequence length="128" mass="14725">MFLSIYLIETMQENARMRQEIQQTEKLEVLGELAASIAHEIRNPMTAARGFLQLLKDPIHNEKRHWYVTTAIEELNRAEAIINDYLSLAKPQIEKAEVASIREPIQVCGNCDDLVCIDKKCGIEDDRR</sequence>
<dbReference type="CDD" id="cd00082">
    <property type="entry name" value="HisKA"/>
    <property type="match status" value="1"/>
</dbReference>
<keyword evidence="7" id="KW-0902">Two-component regulatory system</keyword>
<keyword evidence="4" id="KW-0547">Nucleotide-binding</keyword>
<keyword evidence="10" id="KW-1185">Reference proteome</keyword>
<feature type="domain" description="Signal transduction histidine kinase dimerisation/phosphoacceptor" evidence="8">
    <location>
        <begin position="29"/>
        <end position="94"/>
    </location>
</feature>
<dbReference type="SMART" id="SM00388">
    <property type="entry name" value="HisKA"/>
    <property type="match status" value="1"/>
</dbReference>
<accession>A0ABV9Q0M5</accession>
<dbReference type="InterPro" id="IPR036097">
    <property type="entry name" value="HisK_dim/P_sf"/>
</dbReference>
<gene>
    <name evidence="9" type="ORF">ACFO8Q_08810</name>
</gene>
<dbReference type="Gene3D" id="1.10.287.130">
    <property type="match status" value="1"/>
</dbReference>
<reference evidence="10" key="1">
    <citation type="journal article" date="2019" name="Int. J. Syst. Evol. Microbiol.">
        <title>The Global Catalogue of Microorganisms (GCM) 10K type strain sequencing project: providing services to taxonomists for standard genome sequencing and annotation.</title>
        <authorList>
            <consortium name="The Broad Institute Genomics Platform"/>
            <consortium name="The Broad Institute Genome Sequencing Center for Infectious Disease"/>
            <person name="Wu L."/>
            <person name="Ma J."/>
        </authorList>
    </citation>
    <scope>NUCLEOTIDE SEQUENCE [LARGE SCALE GENOMIC DNA]</scope>
    <source>
        <strain evidence="10">WYCCWR 12678</strain>
    </source>
</reference>
<evidence type="ECO:0000259" key="8">
    <source>
        <dbReference type="SMART" id="SM00388"/>
    </source>
</evidence>
<dbReference type="SUPFAM" id="SSF47384">
    <property type="entry name" value="Homodimeric domain of signal transducing histidine kinase"/>
    <property type="match status" value="1"/>
</dbReference>
<proteinExistence type="predicted"/>
<name>A0ABV9Q0M5_9BACL</name>
<organism evidence="9 10">
    <name type="scientific">Effusibacillus consociatus</name>
    <dbReference type="NCBI Taxonomy" id="1117041"/>
    <lineage>
        <taxon>Bacteria</taxon>
        <taxon>Bacillati</taxon>
        <taxon>Bacillota</taxon>
        <taxon>Bacilli</taxon>
        <taxon>Bacillales</taxon>
        <taxon>Alicyclobacillaceae</taxon>
        <taxon>Effusibacillus</taxon>
    </lineage>
</organism>
<evidence type="ECO:0000256" key="1">
    <source>
        <dbReference type="ARBA" id="ARBA00000085"/>
    </source>
</evidence>
<protein>
    <recommendedName>
        <fullName evidence="2">histidine kinase</fullName>
        <ecNumber evidence="2">2.7.13.3</ecNumber>
    </recommendedName>
</protein>
<keyword evidence="5 9" id="KW-0418">Kinase</keyword>
<dbReference type="PANTHER" id="PTHR43065:SF46">
    <property type="entry name" value="C4-DICARBOXYLATE TRANSPORT SENSOR PROTEIN DCTB"/>
    <property type="match status" value="1"/>
</dbReference>
<evidence type="ECO:0000256" key="6">
    <source>
        <dbReference type="ARBA" id="ARBA00022840"/>
    </source>
</evidence>
<dbReference type="Pfam" id="PF00512">
    <property type="entry name" value="HisKA"/>
    <property type="match status" value="1"/>
</dbReference>
<evidence type="ECO:0000256" key="2">
    <source>
        <dbReference type="ARBA" id="ARBA00012438"/>
    </source>
</evidence>
<evidence type="ECO:0000256" key="7">
    <source>
        <dbReference type="ARBA" id="ARBA00023012"/>
    </source>
</evidence>
<evidence type="ECO:0000313" key="9">
    <source>
        <dbReference type="EMBL" id="MFC4767463.1"/>
    </source>
</evidence>
<keyword evidence="3" id="KW-0808">Transferase</keyword>
<keyword evidence="6" id="KW-0067">ATP-binding</keyword>
<dbReference type="InterPro" id="IPR003661">
    <property type="entry name" value="HisK_dim/P_dom"/>
</dbReference>
<evidence type="ECO:0000256" key="5">
    <source>
        <dbReference type="ARBA" id="ARBA00022777"/>
    </source>
</evidence>
<evidence type="ECO:0000256" key="4">
    <source>
        <dbReference type="ARBA" id="ARBA00022741"/>
    </source>
</evidence>
<dbReference type="EMBL" id="JBHSHC010000060">
    <property type="protein sequence ID" value="MFC4767463.1"/>
    <property type="molecule type" value="Genomic_DNA"/>
</dbReference>
<comment type="caution">
    <text evidence="9">The sequence shown here is derived from an EMBL/GenBank/DDBJ whole genome shotgun (WGS) entry which is preliminary data.</text>
</comment>
<comment type="catalytic activity">
    <reaction evidence="1">
        <text>ATP + protein L-histidine = ADP + protein N-phospho-L-histidine.</text>
        <dbReference type="EC" id="2.7.13.3"/>
    </reaction>
</comment>
<dbReference type="PANTHER" id="PTHR43065">
    <property type="entry name" value="SENSOR HISTIDINE KINASE"/>
    <property type="match status" value="1"/>
</dbReference>
<dbReference type="GO" id="GO:0016301">
    <property type="term" value="F:kinase activity"/>
    <property type="evidence" value="ECO:0007669"/>
    <property type="project" value="UniProtKB-KW"/>
</dbReference>
<dbReference type="EC" id="2.7.13.3" evidence="2"/>
<evidence type="ECO:0000256" key="3">
    <source>
        <dbReference type="ARBA" id="ARBA00022679"/>
    </source>
</evidence>
<evidence type="ECO:0000313" key="10">
    <source>
        <dbReference type="Proteomes" id="UP001596002"/>
    </source>
</evidence>